<protein>
    <submittedName>
        <fullName evidence="3">Uncharacterized protein LOC102809401</fullName>
    </submittedName>
</protein>
<feature type="compositionally biased region" description="Basic and acidic residues" evidence="1">
    <location>
        <begin position="283"/>
        <end position="293"/>
    </location>
</feature>
<gene>
    <name evidence="3" type="primary">LOC102809401</name>
</gene>
<accession>A0ABM0N0J3</accession>
<evidence type="ECO:0000256" key="1">
    <source>
        <dbReference type="SAM" id="MobiDB-lite"/>
    </source>
</evidence>
<feature type="region of interest" description="Disordered" evidence="1">
    <location>
        <begin position="273"/>
        <end position="293"/>
    </location>
</feature>
<organism evidence="2 3">
    <name type="scientific">Saccoglossus kowalevskii</name>
    <name type="common">Acorn worm</name>
    <dbReference type="NCBI Taxonomy" id="10224"/>
    <lineage>
        <taxon>Eukaryota</taxon>
        <taxon>Metazoa</taxon>
        <taxon>Hemichordata</taxon>
        <taxon>Enteropneusta</taxon>
        <taxon>Harrimaniidae</taxon>
        <taxon>Saccoglossus</taxon>
    </lineage>
</organism>
<keyword evidence="2" id="KW-1185">Reference proteome</keyword>
<sequence length="293" mass="33259">MGSSMPEDAMITVASMPDFLNSLPSCFQVLPDGIYHDPHRVNVFLHSDQHKGTFRSTHGGTILVSNEQELEDWRQNILSKPMFLDVFCKRRVALGVVTIVYEIYFAVLINTRHPHIKQQIERGFNEARRLVSEGKNYSVEFDFTSPIREWYSDASQQINGMCAGSIFGKYGRLCITNTSKFKPCFRCNLETTRYWILCLPCCLLSCPFYSLHRHLTCEDVNITIGAEVALLVPEHLVTPSLAGVEISNDSQYVEHPAAIVVQPPPSYEDCIRTQPRNTSDTQRLIHDDESNAI</sequence>
<dbReference type="Proteomes" id="UP000694865">
    <property type="component" value="Unplaced"/>
</dbReference>
<name>A0ABM0N0J3_SACKO</name>
<evidence type="ECO:0000313" key="3">
    <source>
        <dbReference type="RefSeq" id="XP_006825784.1"/>
    </source>
</evidence>
<reference evidence="3" key="1">
    <citation type="submission" date="2025-08" db="UniProtKB">
        <authorList>
            <consortium name="RefSeq"/>
        </authorList>
    </citation>
    <scope>IDENTIFICATION</scope>
    <source>
        <tissue evidence="3">Testes</tissue>
    </source>
</reference>
<evidence type="ECO:0000313" key="2">
    <source>
        <dbReference type="Proteomes" id="UP000694865"/>
    </source>
</evidence>
<dbReference type="GeneID" id="102809401"/>
<dbReference type="RefSeq" id="XP_006825784.1">
    <property type="nucleotide sequence ID" value="XM_006825721.1"/>
</dbReference>
<proteinExistence type="predicted"/>